<evidence type="ECO:0000256" key="2">
    <source>
        <dbReference type="SAM" id="Phobius"/>
    </source>
</evidence>
<keyword evidence="2" id="KW-1133">Transmembrane helix</keyword>
<feature type="transmembrane region" description="Helical" evidence="2">
    <location>
        <begin position="106"/>
        <end position="129"/>
    </location>
</feature>
<organism evidence="3 4">
    <name type="scientific">Candidatus Kaiserbacteria bacterium CG10_big_fil_rev_8_21_14_0_10_51_14</name>
    <dbReference type="NCBI Taxonomy" id="1974610"/>
    <lineage>
        <taxon>Bacteria</taxon>
        <taxon>Candidatus Kaiseribacteriota</taxon>
    </lineage>
</organism>
<sequence>MKLPERRAPEKTAGGETPSPIPLQAVKPPPVETPAERLGTMAPRSAEEKERDIVSPIHTLKNDLQNVVRDQKVSVVRAVSLEENRRARATKESEAPVTQRRSKHTFTIIFTVVLLSLVGAGALFSVYTITSERAGTPPPQIDTSILFAEQSVLLPLSNYSPGDLKRALADARASSAGTLGSITRILPVVTITSPDSATQEAPASFSEFMRAIGAHPPDELLRALGNDFFFGIHTVDENAPLIIVPVTSYDHAFAGLLAWEDALSADLAPAFTAVPNLITDPNGIPSKRVYQDLVMRNYDVRALKDDSGEIQLYYSFPSQRMLVIAESPYSFTEILSRLQASQKL</sequence>
<protein>
    <submittedName>
        <fullName evidence="3">Uncharacterized protein</fullName>
    </submittedName>
</protein>
<keyword evidence="2" id="KW-0812">Transmembrane</keyword>
<reference evidence="4" key="1">
    <citation type="submission" date="2017-09" db="EMBL/GenBank/DDBJ databases">
        <title>Depth-based differentiation of microbial function through sediment-hosted aquifers and enrichment of novel symbionts in the deep terrestrial subsurface.</title>
        <authorList>
            <person name="Probst A.J."/>
            <person name="Ladd B."/>
            <person name="Jarett J.K."/>
            <person name="Geller-Mcgrath D.E."/>
            <person name="Sieber C.M.K."/>
            <person name="Emerson J.B."/>
            <person name="Anantharaman K."/>
            <person name="Thomas B.C."/>
            <person name="Malmstrom R."/>
            <person name="Stieglmeier M."/>
            <person name="Klingl A."/>
            <person name="Woyke T."/>
            <person name="Ryan C.M."/>
            <person name="Banfield J.F."/>
        </authorList>
    </citation>
    <scope>NUCLEOTIDE SEQUENCE [LARGE SCALE GENOMIC DNA]</scope>
</reference>
<gene>
    <name evidence="3" type="ORF">COU18_00370</name>
</gene>
<comment type="caution">
    <text evidence="3">The sequence shown here is derived from an EMBL/GenBank/DDBJ whole genome shotgun (WGS) entry which is preliminary data.</text>
</comment>
<feature type="compositionally biased region" description="Basic and acidic residues" evidence="1">
    <location>
        <begin position="1"/>
        <end position="10"/>
    </location>
</feature>
<dbReference type="EMBL" id="PFBK01000002">
    <property type="protein sequence ID" value="PIR84195.1"/>
    <property type="molecule type" value="Genomic_DNA"/>
</dbReference>
<proteinExistence type="predicted"/>
<feature type="region of interest" description="Disordered" evidence="1">
    <location>
        <begin position="1"/>
        <end position="51"/>
    </location>
</feature>
<evidence type="ECO:0000313" key="3">
    <source>
        <dbReference type="EMBL" id="PIR84195.1"/>
    </source>
</evidence>
<keyword evidence="2" id="KW-0472">Membrane</keyword>
<evidence type="ECO:0000256" key="1">
    <source>
        <dbReference type="SAM" id="MobiDB-lite"/>
    </source>
</evidence>
<evidence type="ECO:0000313" key="4">
    <source>
        <dbReference type="Proteomes" id="UP000231192"/>
    </source>
</evidence>
<name>A0A2H0UEI8_9BACT</name>
<dbReference type="Proteomes" id="UP000231192">
    <property type="component" value="Unassembled WGS sequence"/>
</dbReference>
<dbReference type="AlphaFoldDB" id="A0A2H0UEI8"/>
<accession>A0A2H0UEI8</accession>